<dbReference type="HOGENOM" id="CLU_2368388_0_0_6"/>
<reference evidence="2 3" key="2">
    <citation type="journal article" date="2011" name="BMC Immunol.">
        <title>Comparison of static immersion and intravenous injection systems for exposure of zebrafish embryos to the natural pathogen Edwardsiella tarda.</title>
        <authorList>
            <person name="van Soest J.J."/>
            <person name="Stockhammer O.W."/>
            <person name="Ordas A."/>
            <person name="Bloemberg G.V."/>
            <person name="Spaink H.P."/>
            <person name="Meijer A.H."/>
        </authorList>
    </citation>
    <scope>NUCLEOTIDE SEQUENCE [LARGE SCALE GENOMIC DNA]</scope>
    <source>
        <strain evidence="2 3">FL6-60</strain>
    </source>
</reference>
<sequence>MKPLKSVVALCALLAAPAFAATQINTLDTTGYTKVAALSLEQMGLPNIGDSKVVKAVDSKCASHGVAAEQCYFRVLSIVGDASNHKNIFIEIYKK</sequence>
<dbReference type="Proteomes" id="UP000002230">
    <property type="component" value="Chromosome"/>
</dbReference>
<feature type="chain" id="PRO_5002607882" description="DUF1161 domain-containing protein" evidence="1">
    <location>
        <begin position="21"/>
        <end position="95"/>
    </location>
</feature>
<dbReference type="EMBL" id="CP002154">
    <property type="protein sequence ID" value="ADM41332.1"/>
    <property type="molecule type" value="Genomic_DNA"/>
</dbReference>
<keyword evidence="1" id="KW-0732">Signal</keyword>
<evidence type="ECO:0000313" key="3">
    <source>
        <dbReference type="Proteomes" id="UP000002230"/>
    </source>
</evidence>
<reference evidence="3" key="1">
    <citation type="submission" date="2010-08" db="EMBL/GenBank/DDBJ databases">
        <title>Genome comparisons of Edwardsiella bacteria analysed using deep sequencing technology.</title>
        <authorList>
            <person name="van Soest J.J."/>
            <person name="Henkel C.V."/>
            <person name="Jansen H.J."/>
            <person name="van den Hondel C.A.M.J.J."/>
            <person name="Bloemberg G.V."/>
            <person name="Meijer A.H."/>
            <person name="Spaink H.P."/>
        </authorList>
    </citation>
    <scope>NUCLEOTIDE SEQUENCE [LARGE SCALE GENOMIC DNA]</scope>
    <source>
        <strain evidence="3">FL6-60</strain>
    </source>
</reference>
<evidence type="ECO:0000313" key="2">
    <source>
        <dbReference type="EMBL" id="ADM41332.1"/>
    </source>
</evidence>
<evidence type="ECO:0000256" key="1">
    <source>
        <dbReference type="SAM" id="SignalP"/>
    </source>
</evidence>
<gene>
    <name evidence="2" type="ordered locus">ETAF_1218</name>
</gene>
<evidence type="ECO:0008006" key="4">
    <source>
        <dbReference type="Google" id="ProtNLM"/>
    </source>
</evidence>
<dbReference type="AlphaFoldDB" id="A0A0H3DS84"/>
<organism evidence="2 3">
    <name type="scientific">Edwardsiella tarda (strain FL6-60)</name>
    <dbReference type="NCBI Taxonomy" id="718251"/>
    <lineage>
        <taxon>Bacteria</taxon>
        <taxon>Pseudomonadati</taxon>
        <taxon>Pseudomonadota</taxon>
        <taxon>Gammaproteobacteria</taxon>
        <taxon>Enterobacterales</taxon>
        <taxon>Hafniaceae</taxon>
        <taxon>Edwardsiella</taxon>
    </lineage>
</organism>
<name>A0A0H3DS84_EDWTF</name>
<dbReference type="PATRIC" id="fig|718251.5.peg.1256"/>
<accession>A0A0H3DS84</accession>
<dbReference type="KEGG" id="etd:ETAF_1218"/>
<feature type="signal peptide" evidence="1">
    <location>
        <begin position="1"/>
        <end position="20"/>
    </location>
</feature>
<proteinExistence type="predicted"/>
<keyword evidence="3" id="KW-1185">Reference proteome</keyword>
<protein>
    <recommendedName>
        <fullName evidence="4">DUF1161 domain-containing protein</fullName>
    </recommendedName>
</protein>